<dbReference type="RefSeq" id="WP_379319579.1">
    <property type="nucleotide sequence ID" value="NZ_JBHTLM010000008.1"/>
</dbReference>
<organism evidence="7 8">
    <name type="scientific">Paenibacillus puldeungensis</name>
    <dbReference type="NCBI Taxonomy" id="696536"/>
    <lineage>
        <taxon>Bacteria</taxon>
        <taxon>Bacillati</taxon>
        <taxon>Bacillota</taxon>
        <taxon>Bacilli</taxon>
        <taxon>Bacillales</taxon>
        <taxon>Paenibacillaceae</taxon>
        <taxon>Paenibacillus</taxon>
    </lineage>
</organism>
<protein>
    <submittedName>
        <fullName evidence="7">TetR/AcrR family transcriptional regulator</fullName>
    </submittedName>
</protein>
<comment type="caution">
    <text evidence="7">The sequence shown here is derived from an EMBL/GenBank/DDBJ whole genome shotgun (WGS) entry which is preliminary data.</text>
</comment>
<proteinExistence type="predicted"/>
<dbReference type="InterPro" id="IPR001647">
    <property type="entry name" value="HTH_TetR"/>
</dbReference>
<sequence length="205" mass="23407">MDIPTKRPLGRPIQQQDSISTSDLILHSASVLFMEKGFENVSMNQVADHSGVTKATVYYYFPTKTDLFVASIVGVLTRVNERIEHILQGPGSFQERLLKISVNYLKVPQIHMDDMFGKIKQHLSEEQQNQLIHQEDALYQTLCKGFEEAARQHEIVCSDPNLAAHIFVSMLRIGERQYTGRTKLFETTEEAAESIISFLWRGIHN</sequence>
<keyword evidence="1" id="KW-0678">Repressor</keyword>
<dbReference type="PROSITE" id="PS50977">
    <property type="entry name" value="HTH_TETR_2"/>
    <property type="match status" value="1"/>
</dbReference>
<evidence type="ECO:0000313" key="8">
    <source>
        <dbReference type="Proteomes" id="UP001597262"/>
    </source>
</evidence>
<dbReference type="PRINTS" id="PR00455">
    <property type="entry name" value="HTHTETR"/>
</dbReference>
<dbReference type="Gene3D" id="1.10.10.60">
    <property type="entry name" value="Homeodomain-like"/>
    <property type="match status" value="1"/>
</dbReference>
<evidence type="ECO:0000256" key="4">
    <source>
        <dbReference type="ARBA" id="ARBA00023163"/>
    </source>
</evidence>
<dbReference type="SUPFAM" id="SSF46689">
    <property type="entry name" value="Homeodomain-like"/>
    <property type="match status" value="1"/>
</dbReference>
<dbReference type="PANTHER" id="PTHR30055:SF175">
    <property type="entry name" value="HTH-TYPE TRANSCRIPTIONAL REPRESSOR KSTR2"/>
    <property type="match status" value="1"/>
</dbReference>
<keyword evidence="8" id="KW-1185">Reference proteome</keyword>
<keyword evidence="3 5" id="KW-0238">DNA-binding</keyword>
<reference evidence="8" key="1">
    <citation type="journal article" date="2019" name="Int. J. Syst. Evol. Microbiol.">
        <title>The Global Catalogue of Microorganisms (GCM) 10K type strain sequencing project: providing services to taxonomists for standard genome sequencing and annotation.</title>
        <authorList>
            <consortium name="The Broad Institute Genomics Platform"/>
            <consortium name="The Broad Institute Genome Sequencing Center for Infectious Disease"/>
            <person name="Wu L."/>
            <person name="Ma J."/>
        </authorList>
    </citation>
    <scope>NUCLEOTIDE SEQUENCE [LARGE SCALE GENOMIC DNA]</scope>
    <source>
        <strain evidence="8">CCUG 59189</strain>
    </source>
</reference>
<feature type="domain" description="HTH tetR-type" evidence="6">
    <location>
        <begin position="19"/>
        <end position="79"/>
    </location>
</feature>
<gene>
    <name evidence="7" type="ORF">ACFQ3W_12610</name>
</gene>
<dbReference type="EMBL" id="JBHTLM010000008">
    <property type="protein sequence ID" value="MFD1177129.1"/>
    <property type="molecule type" value="Genomic_DNA"/>
</dbReference>
<dbReference type="Proteomes" id="UP001597262">
    <property type="component" value="Unassembled WGS sequence"/>
</dbReference>
<evidence type="ECO:0000256" key="5">
    <source>
        <dbReference type="PROSITE-ProRule" id="PRU00335"/>
    </source>
</evidence>
<dbReference type="PANTHER" id="PTHR30055">
    <property type="entry name" value="HTH-TYPE TRANSCRIPTIONAL REGULATOR RUTR"/>
    <property type="match status" value="1"/>
</dbReference>
<dbReference type="InterPro" id="IPR023772">
    <property type="entry name" value="DNA-bd_HTH_TetR-type_CS"/>
</dbReference>
<evidence type="ECO:0000259" key="6">
    <source>
        <dbReference type="PROSITE" id="PS50977"/>
    </source>
</evidence>
<keyword evidence="2" id="KW-0805">Transcription regulation</keyword>
<name>A0ABW3RXG6_9BACL</name>
<accession>A0ABW3RXG6</accession>
<feature type="DNA-binding region" description="H-T-H motif" evidence="5">
    <location>
        <begin position="42"/>
        <end position="61"/>
    </location>
</feature>
<evidence type="ECO:0000256" key="2">
    <source>
        <dbReference type="ARBA" id="ARBA00023015"/>
    </source>
</evidence>
<dbReference type="InterPro" id="IPR050109">
    <property type="entry name" value="HTH-type_TetR-like_transc_reg"/>
</dbReference>
<evidence type="ECO:0000256" key="1">
    <source>
        <dbReference type="ARBA" id="ARBA00022491"/>
    </source>
</evidence>
<dbReference type="InterPro" id="IPR009057">
    <property type="entry name" value="Homeodomain-like_sf"/>
</dbReference>
<dbReference type="PROSITE" id="PS01081">
    <property type="entry name" value="HTH_TETR_1"/>
    <property type="match status" value="1"/>
</dbReference>
<evidence type="ECO:0000256" key="3">
    <source>
        <dbReference type="ARBA" id="ARBA00023125"/>
    </source>
</evidence>
<dbReference type="Gene3D" id="1.10.357.10">
    <property type="entry name" value="Tetracycline Repressor, domain 2"/>
    <property type="match status" value="1"/>
</dbReference>
<keyword evidence="4" id="KW-0804">Transcription</keyword>
<evidence type="ECO:0000313" key="7">
    <source>
        <dbReference type="EMBL" id="MFD1177129.1"/>
    </source>
</evidence>
<dbReference type="Pfam" id="PF00440">
    <property type="entry name" value="TetR_N"/>
    <property type="match status" value="1"/>
</dbReference>